<evidence type="ECO:0000256" key="1">
    <source>
        <dbReference type="SAM" id="Coils"/>
    </source>
</evidence>
<dbReference type="InterPro" id="IPR029787">
    <property type="entry name" value="Nucleotide_cyclase"/>
</dbReference>
<evidence type="ECO:0000259" key="2">
    <source>
        <dbReference type="PROSITE" id="PS50883"/>
    </source>
</evidence>
<dbReference type="NCBIfam" id="TIGR00254">
    <property type="entry name" value="GGDEF"/>
    <property type="match status" value="1"/>
</dbReference>
<proteinExistence type="predicted"/>
<protein>
    <submittedName>
        <fullName evidence="4">DUF1631 family protein</fullName>
    </submittedName>
</protein>
<evidence type="ECO:0000313" key="5">
    <source>
        <dbReference type="Proteomes" id="UP001054897"/>
    </source>
</evidence>
<feature type="domain" description="EAL" evidence="2">
    <location>
        <begin position="822"/>
        <end position="1072"/>
    </location>
</feature>
<dbReference type="SMART" id="SM00267">
    <property type="entry name" value="GGDEF"/>
    <property type="match status" value="1"/>
</dbReference>
<dbReference type="InterPro" id="IPR043128">
    <property type="entry name" value="Rev_trsase/Diguanyl_cyclase"/>
</dbReference>
<dbReference type="Pfam" id="PF07793">
    <property type="entry name" value="DUF1631"/>
    <property type="match status" value="1"/>
</dbReference>
<dbReference type="PANTHER" id="PTHR33121:SF23">
    <property type="entry name" value="CYCLIC DI-GMP PHOSPHODIESTERASE PDEB"/>
    <property type="match status" value="1"/>
</dbReference>
<dbReference type="PROSITE" id="PS50887">
    <property type="entry name" value="GGDEF"/>
    <property type="match status" value="1"/>
</dbReference>
<dbReference type="Proteomes" id="UP001054897">
    <property type="component" value="Chromosome"/>
</dbReference>
<gene>
    <name evidence="4" type="ORF">L1F06_012100</name>
</gene>
<dbReference type="RefSeq" id="WP_129482763.1">
    <property type="nucleotide sequence ID" value="NZ_CP099397.1"/>
</dbReference>
<dbReference type="EMBL" id="CP099397">
    <property type="protein sequence ID" value="USR42123.1"/>
    <property type="molecule type" value="Genomic_DNA"/>
</dbReference>
<name>A0ABY5AEP9_9GAMM</name>
<dbReference type="SUPFAM" id="SSF141868">
    <property type="entry name" value="EAL domain-like"/>
    <property type="match status" value="1"/>
</dbReference>
<dbReference type="GeneID" id="300081725"/>
<evidence type="ECO:0000259" key="3">
    <source>
        <dbReference type="PROSITE" id="PS50887"/>
    </source>
</evidence>
<dbReference type="Pfam" id="PF00563">
    <property type="entry name" value="EAL"/>
    <property type="match status" value="1"/>
</dbReference>
<dbReference type="Gene3D" id="3.20.20.450">
    <property type="entry name" value="EAL domain"/>
    <property type="match status" value="1"/>
</dbReference>
<dbReference type="InterPro" id="IPR050706">
    <property type="entry name" value="Cyclic-di-GMP_PDE-like"/>
</dbReference>
<reference evidence="4" key="1">
    <citation type="submission" date="2022-06" db="EMBL/GenBank/DDBJ databases">
        <title>Complete genome of Pseudomonas hydrolytica DSWY01T.</title>
        <authorList>
            <person name="Jung J."/>
            <person name="Jeon C.O."/>
        </authorList>
    </citation>
    <scope>NUCLEOTIDE SEQUENCE</scope>
    <source>
        <strain evidence="4">DSWY01</strain>
    </source>
</reference>
<dbReference type="InterPro" id="IPR035919">
    <property type="entry name" value="EAL_sf"/>
</dbReference>
<dbReference type="PROSITE" id="PS50883">
    <property type="entry name" value="EAL"/>
    <property type="match status" value="1"/>
</dbReference>
<dbReference type="Pfam" id="PF00990">
    <property type="entry name" value="GGDEF"/>
    <property type="match status" value="1"/>
</dbReference>
<keyword evidence="1" id="KW-0175">Coiled coil</keyword>
<feature type="domain" description="GGDEF" evidence="3">
    <location>
        <begin position="681"/>
        <end position="813"/>
    </location>
</feature>
<dbReference type="InterPro" id="IPR001633">
    <property type="entry name" value="EAL_dom"/>
</dbReference>
<dbReference type="SUPFAM" id="SSF55073">
    <property type="entry name" value="Nucleotide cyclase"/>
    <property type="match status" value="1"/>
</dbReference>
<accession>A0ABY5AEP9</accession>
<feature type="coiled-coil region" evidence="1">
    <location>
        <begin position="413"/>
        <end position="440"/>
    </location>
</feature>
<dbReference type="PANTHER" id="PTHR33121">
    <property type="entry name" value="CYCLIC DI-GMP PHOSPHODIESTERASE PDEF"/>
    <property type="match status" value="1"/>
</dbReference>
<dbReference type="Gene3D" id="3.30.70.270">
    <property type="match status" value="1"/>
</dbReference>
<dbReference type="CDD" id="cd01949">
    <property type="entry name" value="GGDEF"/>
    <property type="match status" value="1"/>
</dbReference>
<evidence type="ECO:0000313" key="4">
    <source>
        <dbReference type="EMBL" id="USR42123.1"/>
    </source>
</evidence>
<dbReference type="SMART" id="SM00052">
    <property type="entry name" value="EAL"/>
    <property type="match status" value="1"/>
</dbReference>
<dbReference type="InterPro" id="IPR012434">
    <property type="entry name" value="DUF1631"/>
</dbReference>
<dbReference type="InterPro" id="IPR000160">
    <property type="entry name" value="GGDEF_dom"/>
</dbReference>
<keyword evidence="5" id="KW-1185">Reference proteome</keyword>
<organism evidence="4 5">
    <name type="scientific">Ectopseudomonas hydrolytica</name>
    <dbReference type="NCBI Taxonomy" id="2493633"/>
    <lineage>
        <taxon>Bacteria</taxon>
        <taxon>Pseudomonadati</taxon>
        <taxon>Pseudomonadota</taxon>
        <taxon>Gammaproteobacteria</taxon>
        <taxon>Pseudomonadales</taxon>
        <taxon>Pseudomonadaceae</taxon>
        <taxon>Ectopseudomonas</taxon>
    </lineage>
</organism>
<sequence length="1072" mass="119856">MPRPLPRALGEALGALVRQYLPDALRQLCLALEQALAEQRLRAFSNEEAQACEHFMRFCRNQQERAIASCVQGICGGLLALPEQAAVLDSRSEWSLVDDEEVDDMLLARRLVRTLRESLGVREWRVCGCFNRLAGEPLADADNPLSFEFLLRQLQAELRLRNQPLGVRALYLSEAGRLLPDLLQPYMQALVEQFAAQRIEPLSAELAPARAHTTPPRAEAASATYQAIQQLRRSQPAASPPVQAAQTHGEIPAALLGRLRSQPVPSGGWTAQALLEQFRQQDCALSLRQQEDTQLVSEVFQHLTQDDGLAPALKPGIERLLLPVLQAMLKEPAALADSNHPVRATLDRVLRLGDHCEPANPALEGRVHEVIEQIIAGYDGDNRSFAVHAAELDELIDQQQRSYRQNAERVKQLHKGQDTLKQAQRELADALRELHGEESVPRLLLEWLDAGWRDLLVHELIRLGRQNLTWRLDMSLTGMLCTRLNERAKEPFRGDPEAYAAEVEHQLQVLKRRMEAFGAGSFQYGPVLARLRQQLLGEAPVQLAIPEHLPGARPVLADELQRWGERLEQLHEGARLQDANGQVHRLVWKNPAMDHYVLVDRQGRESGCFTEQALVAELASGQLLIEEGSRDSDSLVQRTLQDIVGRLYREVAHARSHDELTGLHNRRAFESALAQSLASRSRHAFLMLHLDQFALINTHSGPHAGDACLGRVSELLRRWLPQASCLARVGGVDFAAVLPGCNEAQAADLAEQVRREVESEGFVWETRKHGITLSVGVVEAAQRHDVANLFCELQSACNAAKEAGRNRVHCFSMASDDSRIGLLAIAARVDDIVEREDLALRVQQIAPTAGQSSELPHYELLLVMQNELQLQDFIAAAERYHRMNKVDRWVLRHIFAVLDRHPDLWGRCSALSINLSGSSLNDDKLLGFIESLFERYRVDPRRICFELTETAAVSNLAKTADLVRHLQRAGCSFSIDDFGVGFSSYDYLKRLPVDYVKIDGSFVREIERSSSDLAMVRSINEIAHALGRQTIAEYVETPAIRARLLEMGVDYVQGYGVQKPVSLEDWLGVAAL</sequence>
<dbReference type="CDD" id="cd01948">
    <property type="entry name" value="EAL"/>
    <property type="match status" value="1"/>
</dbReference>